<comment type="caution">
    <text evidence="8">The sequence shown here is derived from an EMBL/GenBank/DDBJ whole genome shotgun (WGS) entry which is preliminary data.</text>
</comment>
<evidence type="ECO:0000313" key="9">
    <source>
        <dbReference type="Proteomes" id="UP000822688"/>
    </source>
</evidence>
<keyword evidence="4" id="KW-0378">Hydrolase</keyword>
<dbReference type="GO" id="GO:0051723">
    <property type="term" value="F:protein methylesterase activity"/>
    <property type="evidence" value="ECO:0007669"/>
    <property type="project" value="UniProtKB-EC"/>
</dbReference>
<evidence type="ECO:0000256" key="5">
    <source>
        <dbReference type="ARBA" id="ARBA00049203"/>
    </source>
</evidence>
<accession>A0A8T0IDA9</accession>
<keyword evidence="9" id="KW-1185">Reference proteome</keyword>
<dbReference type="Pfam" id="PF12697">
    <property type="entry name" value="Abhydrolase_6"/>
    <property type="match status" value="1"/>
</dbReference>
<keyword evidence="3" id="KW-0719">Serine esterase</keyword>
<dbReference type="InterPro" id="IPR029058">
    <property type="entry name" value="AB_hydrolase_fold"/>
</dbReference>
<evidence type="ECO:0000313" key="8">
    <source>
        <dbReference type="EMBL" id="KAG0580876.1"/>
    </source>
</evidence>
<dbReference type="PANTHER" id="PTHR14189:SF0">
    <property type="entry name" value="PROTEIN PHOSPHATASE METHYLESTERASE 1"/>
    <property type="match status" value="1"/>
</dbReference>
<evidence type="ECO:0000256" key="2">
    <source>
        <dbReference type="ARBA" id="ARBA00013111"/>
    </source>
</evidence>
<dbReference type="EC" id="3.1.1.89" evidence="2"/>
<dbReference type="PANTHER" id="PTHR14189">
    <property type="entry name" value="PROTEIN PHOSPHATASE METHYLESTERASE-1 RELATED"/>
    <property type="match status" value="1"/>
</dbReference>
<evidence type="ECO:0000256" key="6">
    <source>
        <dbReference type="SAM" id="MobiDB-lite"/>
    </source>
</evidence>
<reference evidence="8" key="1">
    <citation type="submission" date="2020-06" db="EMBL/GenBank/DDBJ databases">
        <title>WGS assembly of Ceratodon purpureus strain R40.</title>
        <authorList>
            <person name="Carey S.B."/>
            <person name="Jenkins J."/>
            <person name="Shu S."/>
            <person name="Lovell J.T."/>
            <person name="Sreedasyam A."/>
            <person name="Maumus F."/>
            <person name="Tiley G.P."/>
            <person name="Fernandez-Pozo N."/>
            <person name="Barry K."/>
            <person name="Chen C."/>
            <person name="Wang M."/>
            <person name="Lipzen A."/>
            <person name="Daum C."/>
            <person name="Saski C.A."/>
            <person name="Payton A.C."/>
            <person name="Mcbreen J.C."/>
            <person name="Conrad R.E."/>
            <person name="Kollar L.M."/>
            <person name="Olsson S."/>
            <person name="Huttunen S."/>
            <person name="Landis J.B."/>
            <person name="Wickett N.J."/>
            <person name="Johnson M.G."/>
            <person name="Rensing S.A."/>
            <person name="Grimwood J."/>
            <person name="Schmutz J."/>
            <person name="Mcdaniel S.F."/>
        </authorList>
    </citation>
    <scope>NUCLEOTIDE SEQUENCE</scope>
    <source>
        <strain evidence="8">R40</strain>
    </source>
</reference>
<dbReference type="SUPFAM" id="SSF53474">
    <property type="entry name" value="alpha/beta-Hydrolases"/>
    <property type="match status" value="1"/>
</dbReference>
<organism evidence="8 9">
    <name type="scientific">Ceratodon purpureus</name>
    <name type="common">Fire moss</name>
    <name type="synonym">Dicranum purpureum</name>
    <dbReference type="NCBI Taxonomy" id="3225"/>
    <lineage>
        <taxon>Eukaryota</taxon>
        <taxon>Viridiplantae</taxon>
        <taxon>Streptophyta</taxon>
        <taxon>Embryophyta</taxon>
        <taxon>Bryophyta</taxon>
        <taxon>Bryophytina</taxon>
        <taxon>Bryopsida</taxon>
        <taxon>Dicranidae</taxon>
        <taxon>Pseudoditrichales</taxon>
        <taxon>Ditrichaceae</taxon>
        <taxon>Ceratodon</taxon>
    </lineage>
</organism>
<feature type="compositionally biased region" description="Low complexity" evidence="6">
    <location>
        <begin position="1"/>
        <end position="19"/>
    </location>
</feature>
<dbReference type="PRINTS" id="PR00111">
    <property type="entry name" value="ABHYDROLASE"/>
</dbReference>
<evidence type="ECO:0000259" key="7">
    <source>
        <dbReference type="Pfam" id="PF12697"/>
    </source>
</evidence>
<dbReference type="InterPro" id="IPR000073">
    <property type="entry name" value="AB_hydrolase_1"/>
</dbReference>
<dbReference type="InterPro" id="IPR016812">
    <property type="entry name" value="PPase_methylesterase_euk"/>
</dbReference>
<proteinExistence type="inferred from homology"/>
<dbReference type="AlphaFoldDB" id="A0A8T0IDA9"/>
<dbReference type="FunFam" id="3.40.50.1820:FF:000152">
    <property type="entry name" value="Protein phosphatase methylesterase 1"/>
    <property type="match status" value="1"/>
</dbReference>
<dbReference type="EMBL" id="CM026424">
    <property type="protein sequence ID" value="KAG0580876.1"/>
    <property type="molecule type" value="Genomic_DNA"/>
</dbReference>
<evidence type="ECO:0000256" key="1">
    <source>
        <dbReference type="ARBA" id="ARBA00008645"/>
    </source>
</evidence>
<evidence type="ECO:0000256" key="4">
    <source>
        <dbReference type="ARBA" id="ARBA00022801"/>
    </source>
</evidence>
<protein>
    <recommendedName>
        <fullName evidence="2">protein phosphatase methylesterase-1</fullName>
        <ecNumber evidence="2">3.1.1.89</ecNumber>
    </recommendedName>
</protein>
<gene>
    <name evidence="8" type="ORF">KC19_4G206800</name>
</gene>
<comment type="similarity">
    <text evidence="1">Belongs to the AB hydrolase superfamily.</text>
</comment>
<name>A0A8T0IDA9_CERPU</name>
<sequence length="425" mass="46174">MEESGVIGVVEGSSGGVESPLSRPPSLRKQLSPLSYCGEEEYSSPIVLTPVVEAPFDEPVLPLPPLAPSLQPLPEDEVILDVVQEDDDVVVVEAAPSMSDNVSKVPPRPSRLSSSSRYSPLPWQGLFDEDKMIAIPDSEDIFHVYLAGTEGPVVFCLHGGGYTGLSFSLIAGKMKEKVRVVAMDMRGHGLSKTSDNTDLSAETQCQDVLNVISEMYGREPPALILIGHSMGGAIAVRVAAKRALPTLAGLVVIDVVEGTAMASLVHMQRILANRQLHFPSVQKAIEWSVRGGGSLQNVESARISVPSTLKFDTDMKCYVWRTALEESEAHWRGWYEDLSEVFLSCPVPKLLLLAGTDRLDRALTIGQMQGKFQMIVVRHTGHAIQEDEPDEFAGVMLNFIARNRIGTSGVEIPGLRQPVSLRSLN</sequence>
<dbReference type="Gene3D" id="3.40.50.1820">
    <property type="entry name" value="alpha/beta hydrolase"/>
    <property type="match status" value="1"/>
</dbReference>
<feature type="region of interest" description="Disordered" evidence="6">
    <location>
        <begin position="1"/>
        <end position="32"/>
    </location>
</feature>
<feature type="domain" description="AB hydrolase-1" evidence="7">
    <location>
        <begin position="154"/>
        <end position="394"/>
    </location>
</feature>
<evidence type="ECO:0000256" key="3">
    <source>
        <dbReference type="ARBA" id="ARBA00022487"/>
    </source>
</evidence>
<dbReference type="Proteomes" id="UP000822688">
    <property type="component" value="Chromosome 4"/>
</dbReference>
<comment type="catalytic activity">
    <reaction evidence="5">
        <text>[phosphatase 2A protein]-C-terminal L-leucine methyl ester + H2O = [phosphatase 2A protein]-C-terminal L-leucine + methanol + H(+)</text>
        <dbReference type="Rhea" id="RHEA:48548"/>
        <dbReference type="Rhea" id="RHEA-COMP:12134"/>
        <dbReference type="Rhea" id="RHEA-COMP:12135"/>
        <dbReference type="ChEBI" id="CHEBI:15377"/>
        <dbReference type="ChEBI" id="CHEBI:15378"/>
        <dbReference type="ChEBI" id="CHEBI:17790"/>
        <dbReference type="ChEBI" id="CHEBI:90516"/>
        <dbReference type="ChEBI" id="CHEBI:90517"/>
        <dbReference type="EC" id="3.1.1.89"/>
    </reaction>
</comment>